<evidence type="ECO:0000259" key="5">
    <source>
        <dbReference type="Pfam" id="PF00296"/>
    </source>
</evidence>
<name>A0A402A9X4_9CHLR</name>
<dbReference type="RefSeq" id="WP_126583330.1">
    <property type="nucleotide sequence ID" value="NZ_BIFR01000002.1"/>
</dbReference>
<evidence type="ECO:0000313" key="6">
    <source>
        <dbReference type="EMBL" id="GCE15929.1"/>
    </source>
</evidence>
<comment type="caution">
    <text evidence="6">The sequence shown here is derived from an EMBL/GenBank/DDBJ whole genome shotgun (WGS) entry which is preliminary data.</text>
</comment>
<organism evidence="6 7">
    <name type="scientific">Tengunoibacter tsumagoiensis</name>
    <dbReference type="NCBI Taxonomy" id="2014871"/>
    <lineage>
        <taxon>Bacteria</taxon>
        <taxon>Bacillati</taxon>
        <taxon>Chloroflexota</taxon>
        <taxon>Ktedonobacteria</taxon>
        <taxon>Ktedonobacterales</taxon>
        <taxon>Dictyobacteraceae</taxon>
        <taxon>Tengunoibacter</taxon>
    </lineage>
</organism>
<keyword evidence="4" id="KW-0503">Monooxygenase</keyword>
<keyword evidence="1" id="KW-0285">Flavoprotein</keyword>
<evidence type="ECO:0000313" key="7">
    <source>
        <dbReference type="Proteomes" id="UP000287352"/>
    </source>
</evidence>
<dbReference type="Proteomes" id="UP000287352">
    <property type="component" value="Unassembled WGS sequence"/>
</dbReference>
<protein>
    <recommendedName>
        <fullName evidence="5">Luciferase-like domain-containing protein</fullName>
    </recommendedName>
</protein>
<dbReference type="InterPro" id="IPR050172">
    <property type="entry name" value="SsuD_RutA_monooxygenase"/>
</dbReference>
<keyword evidence="7" id="KW-1185">Reference proteome</keyword>
<dbReference type="GO" id="GO:0046306">
    <property type="term" value="P:alkanesulfonate catabolic process"/>
    <property type="evidence" value="ECO:0007669"/>
    <property type="project" value="TreeGrafter"/>
</dbReference>
<dbReference type="OrthoDB" id="143323at2"/>
<feature type="domain" description="Luciferase-like" evidence="5">
    <location>
        <begin position="16"/>
        <end position="267"/>
    </location>
</feature>
<reference evidence="7" key="1">
    <citation type="submission" date="2018-12" db="EMBL/GenBank/DDBJ databases">
        <title>Tengunoibacter tsumagoiensis gen. nov., sp. nov., Dictyobacter kobayashii sp. nov., D. alpinus sp. nov., and D. joshuensis sp. nov. and description of Dictyobacteraceae fam. nov. within the order Ktedonobacterales isolated from Tengu-no-mugimeshi.</title>
        <authorList>
            <person name="Wang C.M."/>
            <person name="Zheng Y."/>
            <person name="Sakai Y."/>
            <person name="Toyoda A."/>
            <person name="Minakuchi Y."/>
            <person name="Abe K."/>
            <person name="Yokota A."/>
            <person name="Yabe S."/>
        </authorList>
    </citation>
    <scope>NUCLEOTIDE SEQUENCE [LARGE SCALE GENOMIC DNA]</scope>
    <source>
        <strain evidence="7">Uno3</strain>
    </source>
</reference>
<dbReference type="Pfam" id="PF00296">
    <property type="entry name" value="Bac_luciferase"/>
    <property type="match status" value="1"/>
</dbReference>
<gene>
    <name evidence="6" type="ORF">KTT_57880</name>
</gene>
<dbReference type="SUPFAM" id="SSF51679">
    <property type="entry name" value="Bacterial luciferase-like"/>
    <property type="match status" value="1"/>
</dbReference>
<dbReference type="PANTHER" id="PTHR42847:SF4">
    <property type="entry name" value="ALKANESULFONATE MONOOXYGENASE-RELATED"/>
    <property type="match status" value="1"/>
</dbReference>
<evidence type="ECO:0000256" key="4">
    <source>
        <dbReference type="ARBA" id="ARBA00023033"/>
    </source>
</evidence>
<keyword evidence="2" id="KW-0288">FMN</keyword>
<dbReference type="Gene3D" id="3.20.20.30">
    <property type="entry name" value="Luciferase-like domain"/>
    <property type="match status" value="1"/>
</dbReference>
<sequence length="304" mass="33403">MRIGLQVGITNTLPRPAGDYLSRIAEEADQAGFATLTVPDHFSLRPESTPFLSRDKNAPAVTDFFEAWSVLAFIAARTKRIKLSTIVSGITMRYPAVLVKTADTLDALSNGRAYLGLGASPDFGADEHQRMGLPFPPAGERVARLEEVLQMAIQLWSGEDRPFEGSYYQLSSTIGAPFYLQQPHPPILIAGQGNRMLRLMAKYADLVSIGFGRGIDDMRAKLETLRGYCEVLNRPYEDIQKTTLFMAPLVHGGHVDQAALDYLQALADLGVDEVMIRYPDDPATFEQIATTVIPVVENMSVAGR</sequence>
<dbReference type="EMBL" id="BIFR01000002">
    <property type="protein sequence ID" value="GCE15929.1"/>
    <property type="molecule type" value="Genomic_DNA"/>
</dbReference>
<dbReference type="GO" id="GO:0008726">
    <property type="term" value="F:alkanesulfonate monooxygenase activity"/>
    <property type="evidence" value="ECO:0007669"/>
    <property type="project" value="TreeGrafter"/>
</dbReference>
<dbReference type="InterPro" id="IPR011251">
    <property type="entry name" value="Luciferase-like_dom"/>
</dbReference>
<dbReference type="PANTHER" id="PTHR42847">
    <property type="entry name" value="ALKANESULFONATE MONOOXYGENASE"/>
    <property type="match status" value="1"/>
</dbReference>
<proteinExistence type="predicted"/>
<keyword evidence="3" id="KW-0560">Oxidoreductase</keyword>
<evidence type="ECO:0000256" key="3">
    <source>
        <dbReference type="ARBA" id="ARBA00023002"/>
    </source>
</evidence>
<accession>A0A402A9X4</accession>
<dbReference type="AlphaFoldDB" id="A0A402A9X4"/>
<evidence type="ECO:0000256" key="2">
    <source>
        <dbReference type="ARBA" id="ARBA00022643"/>
    </source>
</evidence>
<evidence type="ECO:0000256" key="1">
    <source>
        <dbReference type="ARBA" id="ARBA00022630"/>
    </source>
</evidence>
<dbReference type="InterPro" id="IPR036661">
    <property type="entry name" value="Luciferase-like_sf"/>
</dbReference>